<dbReference type="AlphaFoldDB" id="A0A5B7CIK1"/>
<sequence length="131" mass="14139">MRFEICRASWITIHLDDVCPRCLKMDVPALYTPPHTQVLALVLTDEGPMQGRGRAAKVTTVGVKDQDAPTFTSGVLLPADSHNKRDSVGDLSYSILPLPCSLHTNELKASLSLTINSACFFTAHNNGDACG</sequence>
<dbReference type="EMBL" id="VSRR010000033">
    <property type="protein sequence ID" value="MPC08534.1"/>
    <property type="molecule type" value="Genomic_DNA"/>
</dbReference>
<evidence type="ECO:0000313" key="2">
    <source>
        <dbReference type="Proteomes" id="UP000324222"/>
    </source>
</evidence>
<keyword evidence="2" id="KW-1185">Reference proteome</keyword>
<protein>
    <submittedName>
        <fullName evidence="1">Uncharacterized protein</fullName>
    </submittedName>
</protein>
<gene>
    <name evidence="1" type="ORF">E2C01_001122</name>
</gene>
<evidence type="ECO:0000313" key="1">
    <source>
        <dbReference type="EMBL" id="MPC08534.1"/>
    </source>
</evidence>
<proteinExistence type="predicted"/>
<name>A0A5B7CIK1_PORTR</name>
<organism evidence="1 2">
    <name type="scientific">Portunus trituberculatus</name>
    <name type="common">Swimming crab</name>
    <name type="synonym">Neptunus trituberculatus</name>
    <dbReference type="NCBI Taxonomy" id="210409"/>
    <lineage>
        <taxon>Eukaryota</taxon>
        <taxon>Metazoa</taxon>
        <taxon>Ecdysozoa</taxon>
        <taxon>Arthropoda</taxon>
        <taxon>Crustacea</taxon>
        <taxon>Multicrustacea</taxon>
        <taxon>Malacostraca</taxon>
        <taxon>Eumalacostraca</taxon>
        <taxon>Eucarida</taxon>
        <taxon>Decapoda</taxon>
        <taxon>Pleocyemata</taxon>
        <taxon>Brachyura</taxon>
        <taxon>Eubrachyura</taxon>
        <taxon>Portunoidea</taxon>
        <taxon>Portunidae</taxon>
        <taxon>Portuninae</taxon>
        <taxon>Portunus</taxon>
    </lineage>
</organism>
<comment type="caution">
    <text evidence="1">The sequence shown here is derived from an EMBL/GenBank/DDBJ whole genome shotgun (WGS) entry which is preliminary data.</text>
</comment>
<dbReference type="Proteomes" id="UP000324222">
    <property type="component" value="Unassembled WGS sequence"/>
</dbReference>
<accession>A0A5B7CIK1</accession>
<reference evidence="1 2" key="1">
    <citation type="submission" date="2019-05" db="EMBL/GenBank/DDBJ databases">
        <title>Another draft genome of Portunus trituberculatus and its Hox gene families provides insights of decapod evolution.</title>
        <authorList>
            <person name="Jeong J.-H."/>
            <person name="Song I."/>
            <person name="Kim S."/>
            <person name="Choi T."/>
            <person name="Kim D."/>
            <person name="Ryu S."/>
            <person name="Kim W."/>
        </authorList>
    </citation>
    <scope>NUCLEOTIDE SEQUENCE [LARGE SCALE GENOMIC DNA]</scope>
    <source>
        <tissue evidence="1">Muscle</tissue>
    </source>
</reference>